<evidence type="ECO:0000313" key="2">
    <source>
        <dbReference type="EMBL" id="ANE49247.1"/>
    </source>
</evidence>
<feature type="transmembrane region" description="Helical" evidence="1">
    <location>
        <begin position="177"/>
        <end position="203"/>
    </location>
</feature>
<keyword evidence="1" id="KW-1133">Transmembrane helix</keyword>
<proteinExistence type="predicted"/>
<dbReference type="RefSeq" id="WP_066401321.1">
    <property type="nucleotide sequence ID" value="NZ_CP011390.1"/>
</dbReference>
<reference evidence="3" key="1">
    <citation type="submission" date="2015-01" db="EMBL/GenBank/DDBJ databases">
        <title>Flavisolibacter sp./LCS9/ whole genome sequencing.</title>
        <authorList>
            <person name="Kim M.K."/>
            <person name="Srinivasan S."/>
            <person name="Lee J.-J."/>
        </authorList>
    </citation>
    <scope>NUCLEOTIDE SEQUENCE [LARGE SCALE GENOMIC DNA]</scope>
    <source>
        <strain evidence="3">LCS9</strain>
    </source>
</reference>
<feature type="transmembrane region" description="Helical" evidence="1">
    <location>
        <begin position="147"/>
        <end position="165"/>
    </location>
</feature>
<evidence type="ECO:0000313" key="3">
    <source>
        <dbReference type="Proteomes" id="UP000077177"/>
    </source>
</evidence>
<protein>
    <recommendedName>
        <fullName evidence="4">Glycosyltransferase RgtA/B/C/D-like domain-containing protein</fullName>
    </recommendedName>
</protein>
<dbReference type="KEGG" id="fla:SY85_00740"/>
<dbReference type="Proteomes" id="UP000077177">
    <property type="component" value="Chromosome"/>
</dbReference>
<evidence type="ECO:0008006" key="4">
    <source>
        <dbReference type="Google" id="ProtNLM"/>
    </source>
</evidence>
<feature type="transmembrane region" description="Helical" evidence="1">
    <location>
        <begin position="100"/>
        <end position="117"/>
    </location>
</feature>
<keyword evidence="1" id="KW-0812">Transmembrane</keyword>
<feature type="transmembrane region" description="Helical" evidence="1">
    <location>
        <begin position="315"/>
        <end position="332"/>
    </location>
</feature>
<sequence length="551" mass="62126">MVTLQKLNNSVYRKFWGKWALVLFIAFFIQVFTVDVLPHMQQDEAQITDYGRLALHPESNWSVTWLTGEEKPLFLWSYLGPVIDEVSYQLGGPNGLGPRIASLLGGLLAATMALGWLRSRKVPLPAAFGLSLALLLDPLFVLSQRMARVDCWVVAVCLASCWLLRDAAGIRGRFIKIRIIVAGILAGTALLIWPSAVFLYPLIALEFSHFVRGEIHTGRSWKSVVVVSLWFFASALVAVILLLIPIREHLYVIIGDMTNMISLNTKSSQSQTSQLEHIFQLQSWAKIGKALIKTFTPFLPILALIGAFYRREKGLLFVSLATLGLMMATLVYEFRVLYLFPYFIAFAGGIYFKFSLNPPSRVFRQISSIALIAVIAWSVIISLVVRSVLAYESKTSMGRSKIQHAAASTIGPGKHKVFMAFTYEFYYAGRSLGWELYTPYINFSYDGLGNWIRNNDYEPKDKFVKLLSGMDYAIFPKSAITQELSTELAKSGLNYCSIILLVGKDHENDNKTIDSRTKNILFWFLKGKEYYGDYFLYSRAGKFCNGQLVKL</sequence>
<keyword evidence="1" id="KW-0472">Membrane</keyword>
<feature type="transmembrane region" description="Helical" evidence="1">
    <location>
        <begin position="368"/>
        <end position="391"/>
    </location>
</feature>
<gene>
    <name evidence="2" type="ORF">SY85_00740</name>
</gene>
<keyword evidence="3" id="KW-1185">Reference proteome</keyword>
<dbReference type="AlphaFoldDB" id="A0A172TR08"/>
<feature type="transmembrane region" description="Helical" evidence="1">
    <location>
        <begin position="339"/>
        <end position="356"/>
    </location>
</feature>
<dbReference type="STRING" id="1492898.SY85_00740"/>
<name>A0A172TR08_9BACT</name>
<dbReference type="EMBL" id="CP011390">
    <property type="protein sequence ID" value="ANE49247.1"/>
    <property type="molecule type" value="Genomic_DNA"/>
</dbReference>
<feature type="transmembrane region" description="Helical" evidence="1">
    <location>
        <begin position="223"/>
        <end position="244"/>
    </location>
</feature>
<feature type="transmembrane region" description="Helical" evidence="1">
    <location>
        <begin position="15"/>
        <end position="33"/>
    </location>
</feature>
<dbReference type="OrthoDB" id="845806at2"/>
<organism evidence="2 3">
    <name type="scientific">Flavisolibacter tropicus</name>
    <dbReference type="NCBI Taxonomy" id="1492898"/>
    <lineage>
        <taxon>Bacteria</taxon>
        <taxon>Pseudomonadati</taxon>
        <taxon>Bacteroidota</taxon>
        <taxon>Chitinophagia</taxon>
        <taxon>Chitinophagales</taxon>
        <taxon>Chitinophagaceae</taxon>
        <taxon>Flavisolibacter</taxon>
    </lineage>
</organism>
<accession>A0A172TR08</accession>
<feature type="transmembrane region" description="Helical" evidence="1">
    <location>
        <begin position="124"/>
        <end position="141"/>
    </location>
</feature>
<evidence type="ECO:0000256" key="1">
    <source>
        <dbReference type="SAM" id="Phobius"/>
    </source>
</evidence>
<reference evidence="2 3" key="2">
    <citation type="journal article" date="2016" name="Int. J. Syst. Evol. Microbiol.">
        <title>Flavisolibacter tropicus sp. nov., isolated from tropical soil.</title>
        <authorList>
            <person name="Lee J.J."/>
            <person name="Kang M.S."/>
            <person name="Kim G.S."/>
            <person name="Lee C.S."/>
            <person name="Lim S."/>
            <person name="Lee J."/>
            <person name="Roh S.H."/>
            <person name="Kang H."/>
            <person name="Ha J.M."/>
            <person name="Bae S."/>
            <person name="Jung H.Y."/>
            <person name="Kim M.K."/>
        </authorList>
    </citation>
    <scope>NUCLEOTIDE SEQUENCE [LARGE SCALE GENOMIC DNA]</scope>
    <source>
        <strain evidence="2 3">LCS9</strain>
    </source>
</reference>